<evidence type="ECO:0000256" key="3">
    <source>
        <dbReference type="ARBA" id="ARBA00023015"/>
    </source>
</evidence>
<dbReference type="InterPro" id="IPR025662">
    <property type="entry name" value="Sigma_54_int_dom_ATP-bd_1"/>
</dbReference>
<protein>
    <submittedName>
        <fullName evidence="6">Sigma 54-interacting transcriptional regulator</fullName>
    </submittedName>
</protein>
<keyword evidence="1" id="KW-0547">Nucleotide-binding</keyword>
<evidence type="ECO:0000313" key="7">
    <source>
        <dbReference type="Proteomes" id="UP000649232"/>
    </source>
</evidence>
<dbReference type="Gene3D" id="3.40.50.300">
    <property type="entry name" value="P-loop containing nucleotide triphosphate hydrolases"/>
    <property type="match status" value="1"/>
</dbReference>
<evidence type="ECO:0000256" key="4">
    <source>
        <dbReference type="ARBA" id="ARBA00023163"/>
    </source>
</evidence>
<dbReference type="InterPro" id="IPR058031">
    <property type="entry name" value="AAA_lid_NorR"/>
</dbReference>
<dbReference type="Gene3D" id="1.10.10.60">
    <property type="entry name" value="Homeodomain-like"/>
    <property type="match status" value="1"/>
</dbReference>
<evidence type="ECO:0000259" key="5">
    <source>
        <dbReference type="PROSITE" id="PS50045"/>
    </source>
</evidence>
<dbReference type="EMBL" id="JAEILT010000019">
    <property type="protein sequence ID" value="MBJ2137455.1"/>
    <property type="molecule type" value="Genomic_DNA"/>
</dbReference>
<dbReference type="InterPro" id="IPR002078">
    <property type="entry name" value="Sigma_54_int"/>
</dbReference>
<evidence type="ECO:0000313" key="6">
    <source>
        <dbReference type="EMBL" id="MBJ2137455.1"/>
    </source>
</evidence>
<dbReference type="PANTHER" id="PTHR32071:SF121">
    <property type="entry name" value="SIGMA L-DEPENDENT TRANSCRIPTIONAL REGULATOR YQIR-RELATED"/>
    <property type="match status" value="1"/>
</dbReference>
<dbReference type="SUPFAM" id="SSF52540">
    <property type="entry name" value="P-loop containing nucleoside triphosphate hydrolases"/>
    <property type="match status" value="1"/>
</dbReference>
<dbReference type="SUPFAM" id="SSF46689">
    <property type="entry name" value="Homeodomain-like"/>
    <property type="match status" value="1"/>
</dbReference>
<dbReference type="Gene3D" id="1.10.8.60">
    <property type="match status" value="1"/>
</dbReference>
<dbReference type="InterPro" id="IPR027417">
    <property type="entry name" value="P-loop_NTPase"/>
</dbReference>
<organism evidence="6 7">
    <name type="scientific">Paraglaciecola chathamensis</name>
    <dbReference type="NCBI Taxonomy" id="368405"/>
    <lineage>
        <taxon>Bacteria</taxon>
        <taxon>Pseudomonadati</taxon>
        <taxon>Pseudomonadota</taxon>
        <taxon>Gammaproteobacteria</taxon>
        <taxon>Alteromonadales</taxon>
        <taxon>Alteromonadaceae</taxon>
        <taxon>Paraglaciecola</taxon>
    </lineage>
</organism>
<dbReference type="InterPro" id="IPR003593">
    <property type="entry name" value="AAA+_ATPase"/>
</dbReference>
<dbReference type="PROSITE" id="PS50045">
    <property type="entry name" value="SIGMA54_INTERACT_4"/>
    <property type="match status" value="1"/>
</dbReference>
<dbReference type="InterPro" id="IPR025944">
    <property type="entry name" value="Sigma_54_int_dom_CS"/>
</dbReference>
<dbReference type="PANTHER" id="PTHR32071">
    <property type="entry name" value="TRANSCRIPTIONAL REGULATORY PROTEIN"/>
    <property type="match status" value="1"/>
</dbReference>
<evidence type="ECO:0000256" key="2">
    <source>
        <dbReference type="ARBA" id="ARBA00022840"/>
    </source>
</evidence>
<accession>A0ABS0WG41</accession>
<dbReference type="Pfam" id="PF00158">
    <property type="entry name" value="Sigma54_activat"/>
    <property type="match status" value="1"/>
</dbReference>
<gene>
    <name evidence="6" type="ORF">JEU11_13420</name>
</gene>
<dbReference type="PROSITE" id="PS00675">
    <property type="entry name" value="SIGMA54_INTERACT_1"/>
    <property type="match status" value="1"/>
</dbReference>
<dbReference type="CDD" id="cd00009">
    <property type="entry name" value="AAA"/>
    <property type="match status" value="1"/>
</dbReference>
<feature type="domain" description="Sigma-54 factor interaction" evidence="5">
    <location>
        <begin position="174"/>
        <end position="407"/>
    </location>
</feature>
<dbReference type="SMART" id="SM00382">
    <property type="entry name" value="AAA"/>
    <property type="match status" value="1"/>
</dbReference>
<keyword evidence="4" id="KW-0804">Transcription</keyword>
<reference evidence="6 7" key="1">
    <citation type="submission" date="2020-12" db="EMBL/GenBank/DDBJ databases">
        <title>Draft genome sequences of nine environmental bacterial isolates colonizing plastic.</title>
        <authorList>
            <person name="Borre I."/>
            <person name="Sonnenschein E.C."/>
        </authorList>
    </citation>
    <scope>NUCLEOTIDE SEQUENCE [LARGE SCALE GENOMIC DNA]</scope>
    <source>
        <strain evidence="6 7">IB30</strain>
    </source>
</reference>
<comment type="caution">
    <text evidence="6">The sequence shown here is derived from an EMBL/GenBank/DDBJ whole genome shotgun (WGS) entry which is preliminary data.</text>
</comment>
<dbReference type="Proteomes" id="UP000649232">
    <property type="component" value="Unassembled WGS sequence"/>
</dbReference>
<dbReference type="Pfam" id="PF25601">
    <property type="entry name" value="AAA_lid_14"/>
    <property type="match status" value="1"/>
</dbReference>
<evidence type="ECO:0000256" key="1">
    <source>
        <dbReference type="ARBA" id="ARBA00022741"/>
    </source>
</evidence>
<name>A0ABS0WG41_9ALTE</name>
<dbReference type="PROSITE" id="PS00688">
    <property type="entry name" value="SIGMA54_INTERACT_3"/>
    <property type="match status" value="1"/>
</dbReference>
<proteinExistence type="predicted"/>
<keyword evidence="3" id="KW-0805">Transcription regulation</keyword>
<dbReference type="InterPro" id="IPR009057">
    <property type="entry name" value="Homeodomain-like_sf"/>
</dbReference>
<sequence>MVSWIGTTDLKLMGSTEQPGPTENILSHRSFEEVYLLHNSASETISTFIEHIESNYPISVFPMFAQVTDPTHFESIYNALDTVLADIKHKQPKAKVTLQITSGTSSMTAVSILLGKAKYGTQFIQASKEQGVAEPDIPFEIAADYLPTSDNNEMGSLLKLFVGEAPDTAKFDDIFTQSDEMHLLKQKAAIIAKREVPVLIYGETGTGKELFANAIHNSSARSDKPMLTLNCGAIPQELIDTTLFGHIKGAFTGAVSNQDGYFKRADGGTLFLDEFGELPLDSQVRLLRVLQQGTYTPVGSTSEKQVDVRIIAATNKDLPTLISQGRFREDLFYRVAIGVIHLPPLRERTGDLIYIAKALLERINLDGNLDADYKHKKLSASAINIMLNHNWPGNVRELQATLLRATLWQPTEIINEDDIKNALIKHPVKKADILSKDVSQGIDINELIGELAQHYFTKALEYSHGNKTKAASLLGLKNYQTLNNWIEKYDIN</sequence>
<keyword evidence="2" id="KW-0067">ATP-binding</keyword>